<keyword evidence="2" id="KW-0812">Transmembrane</keyword>
<dbReference type="EMBL" id="FNXT01000261">
    <property type="protein sequence ID" value="SZX62739.1"/>
    <property type="molecule type" value="Genomic_DNA"/>
</dbReference>
<feature type="domain" description="Neurotransmitter-gated ion-channel ligand-binding" evidence="3">
    <location>
        <begin position="214"/>
        <end position="348"/>
    </location>
</feature>
<feature type="compositionally biased region" description="Polar residues" evidence="1">
    <location>
        <begin position="819"/>
        <end position="831"/>
    </location>
</feature>
<dbReference type="GO" id="GO:0016020">
    <property type="term" value="C:membrane"/>
    <property type="evidence" value="ECO:0007669"/>
    <property type="project" value="InterPro"/>
</dbReference>
<dbReference type="Proteomes" id="UP000256970">
    <property type="component" value="Unassembled WGS sequence"/>
</dbReference>
<feature type="region of interest" description="Disordered" evidence="1">
    <location>
        <begin position="624"/>
        <end position="654"/>
    </location>
</feature>
<evidence type="ECO:0000313" key="4">
    <source>
        <dbReference type="EMBL" id="SZX62739.1"/>
    </source>
</evidence>
<feature type="region of interest" description="Disordered" evidence="1">
    <location>
        <begin position="815"/>
        <end position="834"/>
    </location>
</feature>
<name>A0A383VD94_TETOB</name>
<dbReference type="AlphaFoldDB" id="A0A383VD94"/>
<feature type="compositionally biased region" description="Low complexity" evidence="1">
    <location>
        <begin position="625"/>
        <end position="653"/>
    </location>
</feature>
<evidence type="ECO:0000256" key="1">
    <source>
        <dbReference type="SAM" id="MobiDB-lite"/>
    </source>
</evidence>
<dbReference type="PANTHER" id="PTHR24330">
    <property type="entry name" value="HOMEOBOX PROTEIN BARH-LIKE"/>
    <property type="match status" value="1"/>
</dbReference>
<keyword evidence="2" id="KW-0472">Membrane</keyword>
<feature type="region of interest" description="Disordered" evidence="1">
    <location>
        <begin position="701"/>
        <end position="766"/>
    </location>
</feature>
<keyword evidence="5" id="KW-1185">Reference proteome</keyword>
<dbReference type="Gene3D" id="1.20.58.390">
    <property type="entry name" value="Neurotransmitter-gated ion-channel transmembrane domain"/>
    <property type="match status" value="1"/>
</dbReference>
<feature type="transmembrane region" description="Helical" evidence="2">
    <location>
        <begin position="495"/>
        <end position="516"/>
    </location>
</feature>
<feature type="transmembrane region" description="Helical" evidence="2">
    <location>
        <begin position="523"/>
        <end position="542"/>
    </location>
</feature>
<accession>A0A383VD94</accession>
<feature type="region of interest" description="Disordered" evidence="1">
    <location>
        <begin position="1"/>
        <end position="34"/>
    </location>
</feature>
<dbReference type="SUPFAM" id="SSF63712">
    <property type="entry name" value="Nicotinic receptor ligand binding domain-like"/>
    <property type="match status" value="1"/>
</dbReference>
<feature type="transmembrane region" description="Helical" evidence="2">
    <location>
        <begin position="1035"/>
        <end position="1053"/>
    </location>
</feature>
<feature type="transmembrane region" description="Helical" evidence="2">
    <location>
        <begin position="179"/>
        <end position="198"/>
    </location>
</feature>
<evidence type="ECO:0000256" key="2">
    <source>
        <dbReference type="SAM" id="Phobius"/>
    </source>
</evidence>
<feature type="region of interest" description="Disordered" evidence="1">
    <location>
        <begin position="885"/>
        <end position="939"/>
    </location>
</feature>
<dbReference type="InterPro" id="IPR038050">
    <property type="entry name" value="Neuro_actylchol_rec"/>
</dbReference>
<evidence type="ECO:0000313" key="5">
    <source>
        <dbReference type="Proteomes" id="UP000256970"/>
    </source>
</evidence>
<protein>
    <recommendedName>
        <fullName evidence="3">Neurotransmitter-gated ion-channel ligand-binding domain-containing protein</fullName>
    </recommendedName>
</protein>
<feature type="transmembrane region" description="Helical" evidence="2">
    <location>
        <begin position="562"/>
        <end position="582"/>
    </location>
</feature>
<feature type="compositionally biased region" description="Low complexity" evidence="1">
    <location>
        <begin position="705"/>
        <end position="754"/>
    </location>
</feature>
<dbReference type="Pfam" id="PF02931">
    <property type="entry name" value="Neur_chan_LBD"/>
    <property type="match status" value="1"/>
</dbReference>
<dbReference type="Gene3D" id="2.70.170.10">
    <property type="entry name" value="Neurotransmitter-gated ion-channel ligand-binding domain"/>
    <property type="match status" value="1"/>
</dbReference>
<evidence type="ECO:0000259" key="3">
    <source>
        <dbReference type="Pfam" id="PF02931"/>
    </source>
</evidence>
<dbReference type="PANTHER" id="PTHR24330:SF19">
    <property type="entry name" value="MEDIATOR OF RNA POLYMERASE II TRANSCRIPTION SUBUNIT 29"/>
    <property type="match status" value="1"/>
</dbReference>
<sequence>MSGAARDWLQQEQAGSEAAQGWPPTHCNRPSCKRQQPLQQHLQRALLTLLLMMACSSPCTPNSSSSSSSSSSWRVPGLLLAVTAQQAMPFVGNGDSPPAVPVEVHVTTYLDRLLNVDDKTYEFQKHLPQLLQQQLGCHRCINSSSRHTFAQQQQQQQRDALTVAPHRQRRVSPVQLSRLVLQLLLALLLLLLPAPGLAQQPMPFQGQGDAAPAVPTEVHVSMFVDRLLGVDDRDYSFQAVVWFYLSWRDPRVRGQIAENTAKLTEPNSTYSCELPCQSNQKAISGGCCDGVWMPYIAFSNLKWLPQDRVLRYGFGAIPGTDAVFQWRSVHATFYTPMDLRAFPFDRQQLLIQMEVPQARSGWSGGLVTLLPSTTGKALFTAKTRGDDVSGWGVVDVRLLPFEYPLCQATMAGALGPSAGADPAPVVPQYMWQSQVGEARGNAEECSAVLMSDKQRGRASPFWRHPLANAANVPEMPVLVSGLNCVIVVQRFTTRWVLSAVFPIMATTWLGFLVFFLPKDDMNGRAGSIVALFLALAAIQFVVDSDVPSSSYVTPLQQLTLASYLSLILVGLECVGIWWVTTYHAEKLRRNRHVQAQQQYQEKLTAVREALDAWLAKAQAGYRRISAPSGSSSSNLQRGASRSGSSSLRKAVSRTASKAARGLGLVGVGRAHSKRSSSSTSGEVYGERLSAGGGVERLGSRDHSVAAAAAGPVAEGNEAGERPPAAAAASSGEVAVRSGSGAAGDSSSRRWGSGALRAAQASASNRDGSSSAAEAAANAGTASGAAAAGVAAAEDAAAGEVRLLVAPDAAVAATAAGHASSSPDKQLPQQQLAGLPMQSAESRALSEAAAAAALAAAALAESQVAAAAAAGPPQHRIGPLRFMVQPSSRRASEPGPVPLQQQQTTAAAGGGDVSGNRGPDSNPGLHKRRQQQQQQQADMSDVLPYEVRQPSTAGGVGQVVQDLMGAAQGSRQAGAAATAGAAAAAGGAAEGEAAGQPPPTSWLRKWHVFLSSVANDDAFADRVAHLANKWCAISQLLMYNVAAILIFAINSWVYRIE</sequence>
<dbReference type="GO" id="GO:0005230">
    <property type="term" value="F:extracellular ligand-gated monoatomic ion channel activity"/>
    <property type="evidence" value="ECO:0007669"/>
    <property type="project" value="InterPro"/>
</dbReference>
<reference evidence="4 5" key="1">
    <citation type="submission" date="2016-10" db="EMBL/GenBank/DDBJ databases">
        <authorList>
            <person name="Cai Z."/>
        </authorList>
    </citation>
    <scope>NUCLEOTIDE SEQUENCE [LARGE SCALE GENOMIC DNA]</scope>
</reference>
<feature type="region of interest" description="Disordered" evidence="1">
    <location>
        <begin position="666"/>
        <end position="686"/>
    </location>
</feature>
<dbReference type="InterPro" id="IPR052145">
    <property type="entry name" value="Mediator/Homeobox_domain"/>
</dbReference>
<feature type="compositionally biased region" description="Low complexity" evidence="1">
    <location>
        <begin position="10"/>
        <end position="21"/>
    </location>
</feature>
<organism evidence="4 5">
    <name type="scientific">Tetradesmus obliquus</name>
    <name type="common">Green alga</name>
    <name type="synonym">Acutodesmus obliquus</name>
    <dbReference type="NCBI Taxonomy" id="3088"/>
    <lineage>
        <taxon>Eukaryota</taxon>
        <taxon>Viridiplantae</taxon>
        <taxon>Chlorophyta</taxon>
        <taxon>core chlorophytes</taxon>
        <taxon>Chlorophyceae</taxon>
        <taxon>CS clade</taxon>
        <taxon>Sphaeropleales</taxon>
        <taxon>Scenedesmaceae</taxon>
        <taxon>Tetradesmus</taxon>
    </lineage>
</organism>
<gene>
    <name evidence="4" type="ORF">BQ4739_LOCUS3326</name>
</gene>
<proteinExistence type="predicted"/>
<dbReference type="InterPro" id="IPR006202">
    <property type="entry name" value="Neur_chan_lig-bd"/>
</dbReference>
<dbReference type="InterPro" id="IPR036734">
    <property type="entry name" value="Neur_chan_lig-bd_sf"/>
</dbReference>
<keyword evidence="2" id="KW-1133">Transmembrane helix</keyword>